<dbReference type="GO" id="GO:0000166">
    <property type="term" value="F:nucleotide binding"/>
    <property type="evidence" value="ECO:0007669"/>
    <property type="project" value="UniProtKB-KW"/>
</dbReference>
<dbReference type="GO" id="GO:0016787">
    <property type="term" value="F:hydrolase activity"/>
    <property type="evidence" value="ECO:0007669"/>
    <property type="project" value="UniProtKB-KW"/>
</dbReference>
<dbReference type="Pfam" id="PF02492">
    <property type="entry name" value="cobW"/>
    <property type="match status" value="1"/>
</dbReference>
<keyword evidence="2" id="KW-0378">Hydrolase</keyword>
<name>A0A1I0JLC5_9RHOB</name>
<evidence type="ECO:0000259" key="7">
    <source>
        <dbReference type="SMART" id="SM00833"/>
    </source>
</evidence>
<comment type="function">
    <text evidence="5">Zinc chaperone that directly transfers zinc cofactor to target proteins, thereby activating them. Zinc is transferred from the CXCC motif in the GTPase domain to the zinc binding site in target proteins in a process requiring GTP hydrolysis.</text>
</comment>
<dbReference type="AlphaFoldDB" id="A0A1I0JLC5"/>
<keyword evidence="9" id="KW-1185">Reference proteome</keyword>
<dbReference type="InterPro" id="IPR051316">
    <property type="entry name" value="Zinc-reg_GTPase_activator"/>
</dbReference>
<dbReference type="STRING" id="364199.SAMN04489858_1304"/>
<evidence type="ECO:0000256" key="2">
    <source>
        <dbReference type="ARBA" id="ARBA00022801"/>
    </source>
</evidence>
<dbReference type="Gene3D" id="3.30.1220.10">
    <property type="entry name" value="CobW-like, C-terminal domain"/>
    <property type="match status" value="1"/>
</dbReference>
<dbReference type="InterPro" id="IPR027417">
    <property type="entry name" value="P-loop_NTPase"/>
</dbReference>
<accession>A0A1I0JLC5</accession>
<dbReference type="Gene3D" id="3.40.50.300">
    <property type="entry name" value="P-loop containing nucleotide triphosphate hydrolases"/>
    <property type="match status" value="1"/>
</dbReference>
<evidence type="ECO:0000256" key="3">
    <source>
        <dbReference type="ARBA" id="ARBA00023186"/>
    </source>
</evidence>
<dbReference type="PANTHER" id="PTHR13748">
    <property type="entry name" value="COBW-RELATED"/>
    <property type="match status" value="1"/>
</dbReference>
<dbReference type="InterPro" id="IPR011629">
    <property type="entry name" value="CobW-like_C"/>
</dbReference>
<dbReference type="Pfam" id="PF07683">
    <property type="entry name" value="CobW_C"/>
    <property type="match status" value="1"/>
</dbReference>
<dbReference type="OrthoDB" id="9808822at2"/>
<evidence type="ECO:0000313" key="9">
    <source>
        <dbReference type="Proteomes" id="UP000199180"/>
    </source>
</evidence>
<keyword evidence="1" id="KW-0547">Nucleotide-binding</keyword>
<dbReference type="RefSeq" id="WP_090738255.1">
    <property type="nucleotide sequence ID" value="NZ_FOHO01000030.1"/>
</dbReference>
<comment type="similarity">
    <text evidence="4">Belongs to the SIMIBI class G3E GTPase family. ZNG1 subfamily.</text>
</comment>
<protein>
    <submittedName>
        <fullName evidence="8">GTPase, G3E family</fullName>
    </submittedName>
</protein>
<dbReference type="SMART" id="SM00833">
    <property type="entry name" value="CobW_C"/>
    <property type="match status" value="1"/>
</dbReference>
<dbReference type="SUPFAM" id="SSF90002">
    <property type="entry name" value="Hypothetical protein YjiA, C-terminal domain"/>
    <property type="match status" value="1"/>
</dbReference>
<dbReference type="EMBL" id="FOHO01000030">
    <property type="protein sequence ID" value="SEU10328.1"/>
    <property type="molecule type" value="Genomic_DNA"/>
</dbReference>
<comment type="catalytic activity">
    <reaction evidence="6">
        <text>GTP + H2O = GDP + phosphate + H(+)</text>
        <dbReference type="Rhea" id="RHEA:19669"/>
        <dbReference type="ChEBI" id="CHEBI:15377"/>
        <dbReference type="ChEBI" id="CHEBI:15378"/>
        <dbReference type="ChEBI" id="CHEBI:37565"/>
        <dbReference type="ChEBI" id="CHEBI:43474"/>
        <dbReference type="ChEBI" id="CHEBI:58189"/>
    </reaction>
    <physiologicalReaction direction="left-to-right" evidence="6">
        <dbReference type="Rhea" id="RHEA:19670"/>
    </physiologicalReaction>
</comment>
<sequence>MAWDHNRLPVTVLTGFLGAGKTTLLNHLIRDPEAGRIAVIMNEFGDVGLDHDLIEEATEETILLQSGCLCCALLGDLAKTLGALQERRKAGEVDFDRVVIETSGIADPAPIIHTLASDRLLAQSFRLDGVVTLADAATGLGTLDRQFEAVQQVAMADVLILSKTDLTDAVTLGRFETRLAGVNASAAQIHARHGHVPPGTLFGLSAMRLGAGASEIDAWLGLMEQTTKADPLAGLSGLKARPDTPAPFSPAAPVHRGRHDQRIVSASIEVEKPIPAEVFDLWLDTLIAFKGPNILRMKGLLHVEGLQYPFVFHGVQHIFDAPVPFKAWSGDDTTSRVVIIARDMEEAELKASFDMLLMTPQDKHEAPGGMMTETVEMPF</sequence>
<proteinExistence type="inferred from homology"/>
<keyword evidence="3" id="KW-0143">Chaperone</keyword>
<dbReference type="InterPro" id="IPR003495">
    <property type="entry name" value="CobW/HypB/UreG_nucleotide-bd"/>
</dbReference>
<dbReference type="InterPro" id="IPR036627">
    <property type="entry name" value="CobW-likC_sf"/>
</dbReference>
<dbReference type="GO" id="GO:0005737">
    <property type="term" value="C:cytoplasm"/>
    <property type="evidence" value="ECO:0007669"/>
    <property type="project" value="TreeGrafter"/>
</dbReference>
<gene>
    <name evidence="8" type="ORF">SAMN04489858_1304</name>
</gene>
<dbReference type="SUPFAM" id="SSF52540">
    <property type="entry name" value="P-loop containing nucleoside triphosphate hydrolases"/>
    <property type="match status" value="1"/>
</dbReference>
<organism evidence="8 9">
    <name type="scientific">Paracoccus homiensis</name>
    <dbReference type="NCBI Taxonomy" id="364199"/>
    <lineage>
        <taxon>Bacteria</taxon>
        <taxon>Pseudomonadati</taxon>
        <taxon>Pseudomonadota</taxon>
        <taxon>Alphaproteobacteria</taxon>
        <taxon>Rhodobacterales</taxon>
        <taxon>Paracoccaceae</taxon>
        <taxon>Paracoccus</taxon>
    </lineage>
</organism>
<dbReference type="Proteomes" id="UP000199180">
    <property type="component" value="Unassembled WGS sequence"/>
</dbReference>
<evidence type="ECO:0000256" key="1">
    <source>
        <dbReference type="ARBA" id="ARBA00022741"/>
    </source>
</evidence>
<evidence type="ECO:0000256" key="4">
    <source>
        <dbReference type="ARBA" id="ARBA00034320"/>
    </source>
</evidence>
<dbReference type="PANTHER" id="PTHR13748:SF62">
    <property type="entry name" value="COBW DOMAIN-CONTAINING PROTEIN"/>
    <property type="match status" value="1"/>
</dbReference>
<evidence type="ECO:0000256" key="5">
    <source>
        <dbReference type="ARBA" id="ARBA00045658"/>
    </source>
</evidence>
<evidence type="ECO:0000256" key="6">
    <source>
        <dbReference type="ARBA" id="ARBA00049117"/>
    </source>
</evidence>
<feature type="domain" description="CobW C-terminal" evidence="7">
    <location>
        <begin position="263"/>
        <end position="357"/>
    </location>
</feature>
<evidence type="ECO:0000313" key="8">
    <source>
        <dbReference type="EMBL" id="SEU10328.1"/>
    </source>
</evidence>
<reference evidence="8 9" key="1">
    <citation type="submission" date="2016-10" db="EMBL/GenBank/DDBJ databases">
        <authorList>
            <person name="de Groot N.N."/>
        </authorList>
    </citation>
    <scope>NUCLEOTIDE SEQUENCE [LARGE SCALE GENOMIC DNA]</scope>
    <source>
        <strain evidence="8 9">DSM 17862</strain>
    </source>
</reference>
<dbReference type="CDD" id="cd03112">
    <property type="entry name" value="CobW-like"/>
    <property type="match status" value="1"/>
</dbReference>